<sequence>MRIRRLLHPVAPALALVAVALVAVAMAGRPPGGVTLLLVAGAAAGFANSGST</sequence>
<dbReference type="AlphaFoldDB" id="A0A543GE98"/>
<organism evidence="1 2">
    <name type="scientific">Pseudonocardia cypriaca</name>
    <dbReference type="NCBI Taxonomy" id="882449"/>
    <lineage>
        <taxon>Bacteria</taxon>
        <taxon>Bacillati</taxon>
        <taxon>Actinomycetota</taxon>
        <taxon>Actinomycetes</taxon>
        <taxon>Pseudonocardiales</taxon>
        <taxon>Pseudonocardiaceae</taxon>
        <taxon>Pseudonocardia</taxon>
    </lineage>
</organism>
<dbReference type="RefSeq" id="WP_170225532.1">
    <property type="nucleotide sequence ID" value="NZ_VFPH01000001.1"/>
</dbReference>
<protein>
    <submittedName>
        <fullName evidence="1">Uncharacterized protein</fullName>
    </submittedName>
</protein>
<name>A0A543GE98_9PSEU</name>
<comment type="caution">
    <text evidence="1">The sequence shown here is derived from an EMBL/GenBank/DDBJ whole genome shotgun (WGS) entry which is preliminary data.</text>
</comment>
<accession>A0A543GE98</accession>
<proteinExistence type="predicted"/>
<reference evidence="1 2" key="1">
    <citation type="submission" date="2019-06" db="EMBL/GenBank/DDBJ databases">
        <title>Sequencing the genomes of 1000 actinobacteria strains.</title>
        <authorList>
            <person name="Klenk H.-P."/>
        </authorList>
    </citation>
    <scope>NUCLEOTIDE SEQUENCE [LARGE SCALE GENOMIC DNA]</scope>
    <source>
        <strain evidence="1 2">DSM 45511</strain>
    </source>
</reference>
<evidence type="ECO:0000313" key="1">
    <source>
        <dbReference type="EMBL" id="TQM44398.1"/>
    </source>
</evidence>
<dbReference type="Proteomes" id="UP000319818">
    <property type="component" value="Unassembled WGS sequence"/>
</dbReference>
<evidence type="ECO:0000313" key="2">
    <source>
        <dbReference type="Proteomes" id="UP000319818"/>
    </source>
</evidence>
<keyword evidence="2" id="KW-1185">Reference proteome</keyword>
<gene>
    <name evidence="1" type="ORF">FB388_1763</name>
</gene>
<dbReference type="EMBL" id="VFPH01000001">
    <property type="protein sequence ID" value="TQM44398.1"/>
    <property type="molecule type" value="Genomic_DNA"/>
</dbReference>